<dbReference type="GO" id="GO:0042054">
    <property type="term" value="F:histone methyltransferase activity"/>
    <property type="evidence" value="ECO:0007669"/>
    <property type="project" value="InterPro"/>
</dbReference>
<feature type="compositionally biased region" description="Polar residues" evidence="8">
    <location>
        <begin position="654"/>
        <end position="664"/>
    </location>
</feature>
<dbReference type="AlphaFoldDB" id="A0A5M6BUT3"/>
<keyword evidence="4" id="KW-0808">Transferase</keyword>
<name>A0A5M6BUT3_9TREE</name>
<dbReference type="PANTHER" id="PTHR46223">
    <property type="entry name" value="HISTONE-LYSINE N-METHYLTRANSFERASE SUV39H"/>
    <property type="match status" value="1"/>
</dbReference>
<dbReference type="SMART" id="SM00317">
    <property type="entry name" value="SET"/>
    <property type="match status" value="1"/>
</dbReference>
<dbReference type="InterPro" id="IPR046341">
    <property type="entry name" value="SET_dom_sf"/>
</dbReference>
<protein>
    <submittedName>
        <fullName evidence="9">Uncharacterized protein</fullName>
    </submittedName>
</protein>
<keyword evidence="7" id="KW-0862">Zinc</keyword>
<feature type="compositionally biased region" description="Polar residues" evidence="8">
    <location>
        <begin position="45"/>
        <end position="59"/>
    </location>
</feature>
<feature type="region of interest" description="Disordered" evidence="8">
    <location>
        <begin position="169"/>
        <end position="375"/>
    </location>
</feature>
<feature type="region of interest" description="Disordered" evidence="8">
    <location>
        <begin position="601"/>
        <end position="690"/>
    </location>
</feature>
<dbReference type="PANTHER" id="PTHR46223:SF3">
    <property type="entry name" value="HISTONE-LYSINE N-METHYLTRANSFERASE SET-23"/>
    <property type="match status" value="1"/>
</dbReference>
<dbReference type="Pfam" id="PF05033">
    <property type="entry name" value="Pre-SET"/>
    <property type="match status" value="1"/>
</dbReference>
<dbReference type="Gene3D" id="2.170.270.10">
    <property type="entry name" value="SET domain"/>
    <property type="match status" value="1"/>
</dbReference>
<dbReference type="InterPro" id="IPR001214">
    <property type="entry name" value="SET_dom"/>
</dbReference>
<dbReference type="GO" id="GO:0032259">
    <property type="term" value="P:methylation"/>
    <property type="evidence" value="ECO:0007669"/>
    <property type="project" value="UniProtKB-KW"/>
</dbReference>
<feature type="region of interest" description="Disordered" evidence="8">
    <location>
        <begin position="475"/>
        <end position="499"/>
    </location>
</feature>
<feature type="compositionally biased region" description="Basic and acidic residues" evidence="8">
    <location>
        <begin position="643"/>
        <end position="653"/>
    </location>
</feature>
<feature type="compositionally biased region" description="Pro residues" evidence="8">
    <location>
        <begin position="260"/>
        <end position="276"/>
    </location>
</feature>
<dbReference type="GO" id="GO:0005634">
    <property type="term" value="C:nucleus"/>
    <property type="evidence" value="ECO:0007669"/>
    <property type="project" value="InterPro"/>
</dbReference>
<evidence type="ECO:0000256" key="3">
    <source>
        <dbReference type="ARBA" id="ARBA00022603"/>
    </source>
</evidence>
<dbReference type="Proteomes" id="UP000322225">
    <property type="component" value="Chromosome 2"/>
</dbReference>
<feature type="compositionally biased region" description="Polar residues" evidence="8">
    <location>
        <begin position="84"/>
        <end position="95"/>
    </location>
</feature>
<evidence type="ECO:0000256" key="5">
    <source>
        <dbReference type="ARBA" id="ARBA00022691"/>
    </source>
</evidence>
<evidence type="ECO:0000313" key="10">
    <source>
        <dbReference type="Proteomes" id="UP000322225"/>
    </source>
</evidence>
<sequence length="1174" mass="127377">MSSSQRGGNVHDPVLLDSSDDDAPRAGPSQPRQSSGSAVTRRVYTRSQRNTIVDLTQSDSGDDRLAPSRHTNSSPTIRRRGAPRTSQSSQASRRISMTDLPDAIDMDEIELNDGTNTYRGSARLTVVGTLKIEPEPIIETAPGSWGNPQVYQPPPAKEPEPIIETSVGSWGNPQVYEPPAETQAQAGPSTSTRATSTTGEDFQDALDLQTPVEETEVDPPITSAPSGGWADPIPYVPPIRNPTPPVPHQNSIQALSASPAPSPGPLRQPTPSPPPVAESALNPARYDPAPLTAESVLADPSNGSWLNPVPYVPSPPRTVDSQPEQPDGSWLHPVAFVPPPSLKRAMEAVSSPSKESTPGPVAKKRKGNSHQPESVVVETTDAFTEGAAQASSSALVDTPVEATRKAARPKWATSDTAEAVSASKAAVSVEVVSTTADGATESMEVDDVMAQTEQATLVPLPGIFTLEPVVDVSDAPRAEVAPPSTTLEPHRADSAPHSKFDTVSEVVSSVPETTIPQSLYATPLGDSEVGTMTTTETDIKPALQSELTTALPSYTARNGPLLPIEVDLTDDDLADLTSNEGDARPTAEVEVNNAPAEVVETRHLTPDVEIVSSRQASTAPSIEEITSMDGQTVGTLSRRLSKRVSERFSHGESSKGQALGSQARSKSDARHPVLSPDISEDSRKKSPSVEVVIPTRSRRLWRKLVELGGESEVEDILDGVHDSPPPSGPSLEYDGFTVHKTYSFRHRLTVKDDSSSSSSTSVPSKVDLVTQLHDFNYPDPPRVPERIGHANRILDTKLIDEWNKRRPNLTNNPSLHRAVFEAYMAQSTSLDEPQADEIKVVNDVDSEGAPPDFEFQYSNDMLYNPDVPDPELSLGCDCDGPCDPKAGDCSCVKRQEAYFYNLGMEGFAYDEHGHIKETSVSVWECSETCGCPPECMNRVIQRRRSKETKIELFKTRFKGWGVRARAPIPSGTFIGVYAGEMITEQESEMRGMNYAKLGRTYLFDCDGWQIANPPEGLEDIDARAAELAETCAQRARIAAEDFADPSYVYSAYSVDAFHYGFTRYFNHSCDPNLAITQAYVKDFHPERPILVIFARRPIRYGEELCISYKGLPDEEEMPLPSPEVKCNGRRGKKKNSKTSASAHITSKTKSKVAAKDQCMCGTARCDGRMFNYGD</sequence>
<proteinExistence type="predicted"/>
<dbReference type="PROSITE" id="PS50280">
    <property type="entry name" value="SET"/>
    <property type="match status" value="1"/>
</dbReference>
<feature type="compositionally biased region" description="Basic and acidic residues" evidence="8">
    <location>
        <begin position="488"/>
        <end position="499"/>
    </location>
</feature>
<reference evidence="9" key="2">
    <citation type="submission" date="2024-01" db="EMBL/GenBank/DDBJ databases">
        <title>Comparative genomics of Cryptococcus and Kwoniella reveals pathogenesis evolution and contrasting modes of karyotype evolution via chromosome fusion or intercentromeric recombination.</title>
        <authorList>
            <person name="Coelho M.A."/>
            <person name="David-Palma M."/>
            <person name="Shea T."/>
            <person name="Bowers K."/>
            <person name="McGinley-Smith S."/>
            <person name="Mohammad A.W."/>
            <person name="Gnirke A."/>
            <person name="Yurkov A.M."/>
            <person name="Nowrousian M."/>
            <person name="Sun S."/>
            <person name="Cuomo C.A."/>
            <person name="Heitman J."/>
        </authorList>
    </citation>
    <scope>NUCLEOTIDE SEQUENCE</scope>
    <source>
        <strain evidence="9">CBS 12478</strain>
    </source>
</reference>
<dbReference type="GO" id="GO:0008270">
    <property type="term" value="F:zinc ion binding"/>
    <property type="evidence" value="ECO:0007669"/>
    <property type="project" value="InterPro"/>
</dbReference>
<dbReference type="GO" id="GO:0005694">
    <property type="term" value="C:chromosome"/>
    <property type="evidence" value="ECO:0007669"/>
    <property type="project" value="UniProtKB-SubCell"/>
</dbReference>
<organism evidence="9 10">
    <name type="scientific">Kwoniella shandongensis</name>
    <dbReference type="NCBI Taxonomy" id="1734106"/>
    <lineage>
        <taxon>Eukaryota</taxon>
        <taxon>Fungi</taxon>
        <taxon>Dikarya</taxon>
        <taxon>Basidiomycota</taxon>
        <taxon>Agaricomycotina</taxon>
        <taxon>Tremellomycetes</taxon>
        <taxon>Tremellales</taxon>
        <taxon>Cryptococcaceae</taxon>
        <taxon>Kwoniella</taxon>
    </lineage>
</organism>
<evidence type="ECO:0000256" key="6">
    <source>
        <dbReference type="ARBA" id="ARBA00022723"/>
    </source>
</evidence>
<dbReference type="InterPro" id="IPR050973">
    <property type="entry name" value="H3K9_Histone-Lys_N-MTase"/>
</dbReference>
<evidence type="ECO:0000256" key="8">
    <source>
        <dbReference type="SAM" id="MobiDB-lite"/>
    </source>
</evidence>
<dbReference type="EMBL" id="CP144052">
    <property type="protein sequence ID" value="WWD16398.1"/>
    <property type="molecule type" value="Genomic_DNA"/>
</dbReference>
<keyword evidence="6" id="KW-0479">Metal-binding</keyword>
<gene>
    <name evidence="9" type="ORF">CI109_100824</name>
</gene>
<dbReference type="InterPro" id="IPR007728">
    <property type="entry name" value="Pre-SET_dom"/>
</dbReference>
<keyword evidence="5" id="KW-0949">S-adenosyl-L-methionine</keyword>
<evidence type="ECO:0000256" key="4">
    <source>
        <dbReference type="ARBA" id="ARBA00022679"/>
    </source>
</evidence>
<dbReference type="PROSITE" id="PS50867">
    <property type="entry name" value="PRE_SET"/>
    <property type="match status" value="1"/>
</dbReference>
<feature type="compositionally biased region" description="Basic residues" evidence="8">
    <location>
        <begin position="1127"/>
        <end position="1136"/>
    </location>
</feature>
<reference evidence="9" key="1">
    <citation type="submission" date="2017-08" db="EMBL/GenBank/DDBJ databases">
        <authorList>
            <person name="Cuomo C."/>
            <person name="Billmyre B."/>
            <person name="Heitman J."/>
        </authorList>
    </citation>
    <scope>NUCLEOTIDE SEQUENCE</scope>
    <source>
        <strain evidence="9">CBS 12478</strain>
    </source>
</reference>
<dbReference type="SUPFAM" id="SSF82199">
    <property type="entry name" value="SET domain"/>
    <property type="match status" value="1"/>
</dbReference>
<evidence type="ECO:0000256" key="7">
    <source>
        <dbReference type="ARBA" id="ARBA00022833"/>
    </source>
</evidence>
<keyword evidence="3" id="KW-0489">Methyltransferase</keyword>
<feature type="compositionally biased region" description="Polar residues" evidence="8">
    <location>
        <begin position="182"/>
        <end position="200"/>
    </location>
</feature>
<feature type="compositionally biased region" description="Pro residues" evidence="8">
    <location>
        <begin position="234"/>
        <end position="247"/>
    </location>
</feature>
<comment type="subcellular location">
    <subcellularLocation>
        <location evidence="1">Chromosome</location>
    </subcellularLocation>
</comment>
<dbReference type="GeneID" id="43592204"/>
<feature type="region of interest" description="Disordered" evidence="8">
    <location>
        <begin position="1115"/>
        <end position="1148"/>
    </location>
</feature>
<dbReference type="RefSeq" id="XP_031857687.1">
    <property type="nucleotide sequence ID" value="XM_032008032.1"/>
</dbReference>
<dbReference type="SMART" id="SM00468">
    <property type="entry name" value="PreSET"/>
    <property type="match status" value="1"/>
</dbReference>
<feature type="region of interest" description="Disordered" evidence="8">
    <location>
        <begin position="1"/>
        <end position="101"/>
    </location>
</feature>
<keyword evidence="10" id="KW-1185">Reference proteome</keyword>
<dbReference type="InterPro" id="IPR003616">
    <property type="entry name" value="Post-SET_dom"/>
</dbReference>
<dbReference type="OrthoDB" id="308383at2759"/>
<dbReference type="KEGG" id="ksn:43592204"/>
<evidence type="ECO:0000313" key="9">
    <source>
        <dbReference type="EMBL" id="WWD16398.1"/>
    </source>
</evidence>
<evidence type="ECO:0000256" key="2">
    <source>
        <dbReference type="ARBA" id="ARBA00022454"/>
    </source>
</evidence>
<evidence type="ECO:0000256" key="1">
    <source>
        <dbReference type="ARBA" id="ARBA00004286"/>
    </source>
</evidence>
<keyword evidence="2" id="KW-0158">Chromosome</keyword>
<dbReference type="Pfam" id="PF00856">
    <property type="entry name" value="SET"/>
    <property type="match status" value="1"/>
</dbReference>
<accession>A0A5M6BUT3</accession>
<dbReference type="PROSITE" id="PS50868">
    <property type="entry name" value="POST_SET"/>
    <property type="match status" value="1"/>
</dbReference>